<organism evidence="2 3">
    <name type="scientific">Smittium culicis</name>
    <dbReference type="NCBI Taxonomy" id="133412"/>
    <lineage>
        <taxon>Eukaryota</taxon>
        <taxon>Fungi</taxon>
        <taxon>Fungi incertae sedis</taxon>
        <taxon>Zoopagomycota</taxon>
        <taxon>Kickxellomycotina</taxon>
        <taxon>Harpellomycetes</taxon>
        <taxon>Harpellales</taxon>
        <taxon>Legeriomycetaceae</taxon>
        <taxon>Smittium</taxon>
    </lineage>
</organism>
<accession>A0A1R1XKM5</accession>
<feature type="coiled-coil region" evidence="1">
    <location>
        <begin position="6"/>
        <end position="40"/>
    </location>
</feature>
<keyword evidence="3" id="KW-1185">Reference proteome</keyword>
<sequence length="66" mass="7299">MNQASADKREKLYEALNVELENLATNVLEMEKKSVKLVEQTKTIHQLSLSQLSMLAGANAVLGENL</sequence>
<gene>
    <name evidence="2" type="ORF">AYI70_g7457</name>
</gene>
<protein>
    <submittedName>
        <fullName evidence="2">Uncharacterized protein</fullName>
    </submittedName>
</protein>
<name>A0A1R1XKM5_9FUNG</name>
<proteinExistence type="predicted"/>
<dbReference type="AlphaFoldDB" id="A0A1R1XKM5"/>
<evidence type="ECO:0000256" key="1">
    <source>
        <dbReference type="SAM" id="Coils"/>
    </source>
</evidence>
<keyword evidence="1" id="KW-0175">Coiled coil</keyword>
<reference evidence="2 3" key="1">
    <citation type="submission" date="2017-01" db="EMBL/GenBank/DDBJ databases">
        <authorList>
            <person name="Mah S.A."/>
            <person name="Swanson W.J."/>
            <person name="Moy G.W."/>
            <person name="Vacquier V.D."/>
        </authorList>
    </citation>
    <scope>NUCLEOTIDE SEQUENCE [LARGE SCALE GENOMIC DNA]</scope>
    <source>
        <strain evidence="2 3">GSMNP</strain>
    </source>
</reference>
<evidence type="ECO:0000313" key="2">
    <source>
        <dbReference type="EMBL" id="OMJ15153.1"/>
    </source>
</evidence>
<evidence type="ECO:0000313" key="3">
    <source>
        <dbReference type="Proteomes" id="UP000187283"/>
    </source>
</evidence>
<dbReference type="Proteomes" id="UP000187283">
    <property type="component" value="Unassembled WGS sequence"/>
</dbReference>
<comment type="caution">
    <text evidence="2">The sequence shown here is derived from an EMBL/GenBank/DDBJ whole genome shotgun (WGS) entry which is preliminary data.</text>
</comment>
<dbReference type="EMBL" id="LSSN01002761">
    <property type="protein sequence ID" value="OMJ15153.1"/>
    <property type="molecule type" value="Genomic_DNA"/>
</dbReference>